<evidence type="ECO:0000259" key="2">
    <source>
        <dbReference type="Pfam" id="PF00089"/>
    </source>
</evidence>
<dbReference type="PANTHER" id="PTHR24252:SF7">
    <property type="entry name" value="HYALIN"/>
    <property type="match status" value="1"/>
</dbReference>
<evidence type="ECO:0000313" key="3">
    <source>
        <dbReference type="EMBL" id="KAJ9582614.1"/>
    </source>
</evidence>
<dbReference type="Pfam" id="PF00089">
    <property type="entry name" value="Trypsin"/>
    <property type="match status" value="1"/>
</dbReference>
<proteinExistence type="predicted"/>
<gene>
    <name evidence="3" type="ORF">L9F63_023044</name>
</gene>
<dbReference type="AlphaFoldDB" id="A0AAD8EAF6"/>
<dbReference type="InterPro" id="IPR018114">
    <property type="entry name" value="TRYPSIN_HIS"/>
</dbReference>
<dbReference type="PROSITE" id="PS00134">
    <property type="entry name" value="TRYPSIN_HIS"/>
    <property type="match status" value="1"/>
</dbReference>
<evidence type="ECO:0000256" key="1">
    <source>
        <dbReference type="ARBA" id="ARBA00023157"/>
    </source>
</evidence>
<sequence length="66" mass="7344">MFIFSECGISEVPTSRIINGEESLPGRWPWMAAIRIQQAQNRSVHTFCGASLIGPRHVLTAAHCTY</sequence>
<reference evidence="3" key="1">
    <citation type="journal article" date="2023" name="IScience">
        <title>Live-bearing cockroach genome reveals convergent evolutionary mechanisms linked to viviparity in insects and beyond.</title>
        <authorList>
            <person name="Fouks B."/>
            <person name="Harrison M.C."/>
            <person name="Mikhailova A.A."/>
            <person name="Marchal E."/>
            <person name="English S."/>
            <person name="Carruthers M."/>
            <person name="Jennings E.C."/>
            <person name="Chiamaka E.L."/>
            <person name="Frigard R.A."/>
            <person name="Pippel M."/>
            <person name="Attardo G.M."/>
            <person name="Benoit J.B."/>
            <person name="Bornberg-Bauer E."/>
            <person name="Tobe S.S."/>
        </authorList>
    </citation>
    <scope>NUCLEOTIDE SEQUENCE</scope>
    <source>
        <strain evidence="3">Stay&amp;Tobe</strain>
    </source>
</reference>
<dbReference type="PANTHER" id="PTHR24252">
    <property type="entry name" value="ACROSIN-RELATED"/>
    <property type="match status" value="1"/>
</dbReference>
<dbReference type="EMBL" id="JASPKZ010007785">
    <property type="protein sequence ID" value="KAJ9582614.1"/>
    <property type="molecule type" value="Genomic_DNA"/>
</dbReference>
<protein>
    <recommendedName>
        <fullName evidence="2">Peptidase S1 domain-containing protein</fullName>
    </recommendedName>
</protein>
<dbReference type="GO" id="GO:0006508">
    <property type="term" value="P:proteolysis"/>
    <property type="evidence" value="ECO:0007669"/>
    <property type="project" value="InterPro"/>
</dbReference>
<name>A0AAD8EAF6_DIPPU</name>
<dbReference type="InterPro" id="IPR001254">
    <property type="entry name" value="Trypsin_dom"/>
</dbReference>
<dbReference type="SUPFAM" id="SSF50494">
    <property type="entry name" value="Trypsin-like serine proteases"/>
    <property type="match status" value="1"/>
</dbReference>
<dbReference type="GO" id="GO:0004252">
    <property type="term" value="F:serine-type endopeptidase activity"/>
    <property type="evidence" value="ECO:0007669"/>
    <property type="project" value="InterPro"/>
</dbReference>
<organism evidence="3 4">
    <name type="scientific">Diploptera punctata</name>
    <name type="common">Pacific beetle cockroach</name>
    <dbReference type="NCBI Taxonomy" id="6984"/>
    <lineage>
        <taxon>Eukaryota</taxon>
        <taxon>Metazoa</taxon>
        <taxon>Ecdysozoa</taxon>
        <taxon>Arthropoda</taxon>
        <taxon>Hexapoda</taxon>
        <taxon>Insecta</taxon>
        <taxon>Pterygota</taxon>
        <taxon>Neoptera</taxon>
        <taxon>Polyneoptera</taxon>
        <taxon>Dictyoptera</taxon>
        <taxon>Blattodea</taxon>
        <taxon>Blaberoidea</taxon>
        <taxon>Blaberidae</taxon>
        <taxon>Diplopterinae</taxon>
        <taxon>Diploptera</taxon>
    </lineage>
</organism>
<dbReference type="InterPro" id="IPR009003">
    <property type="entry name" value="Peptidase_S1_PA"/>
</dbReference>
<keyword evidence="1" id="KW-1015">Disulfide bond</keyword>
<accession>A0AAD8EAF6</accession>
<dbReference type="Gene3D" id="2.40.10.10">
    <property type="entry name" value="Trypsin-like serine proteases"/>
    <property type="match status" value="1"/>
</dbReference>
<feature type="non-terminal residue" evidence="3">
    <location>
        <position position="66"/>
    </location>
</feature>
<feature type="domain" description="Peptidase S1" evidence="2">
    <location>
        <begin position="17"/>
        <end position="65"/>
    </location>
</feature>
<comment type="caution">
    <text evidence="3">The sequence shown here is derived from an EMBL/GenBank/DDBJ whole genome shotgun (WGS) entry which is preliminary data.</text>
</comment>
<evidence type="ECO:0000313" key="4">
    <source>
        <dbReference type="Proteomes" id="UP001233999"/>
    </source>
</evidence>
<reference evidence="3" key="2">
    <citation type="submission" date="2023-05" db="EMBL/GenBank/DDBJ databases">
        <authorList>
            <person name="Fouks B."/>
        </authorList>
    </citation>
    <scope>NUCLEOTIDE SEQUENCE</scope>
    <source>
        <strain evidence="3">Stay&amp;Tobe</strain>
        <tissue evidence="3">Testes</tissue>
    </source>
</reference>
<dbReference type="InterPro" id="IPR043504">
    <property type="entry name" value="Peptidase_S1_PA_chymotrypsin"/>
</dbReference>
<dbReference type="Proteomes" id="UP001233999">
    <property type="component" value="Unassembled WGS sequence"/>
</dbReference>
<keyword evidence="4" id="KW-1185">Reference proteome</keyword>